<keyword evidence="2" id="KW-1185">Reference proteome</keyword>
<dbReference type="EMBL" id="CM020620">
    <property type="protein sequence ID" value="KAK1867558.1"/>
    <property type="molecule type" value="Genomic_DNA"/>
</dbReference>
<gene>
    <name evidence="1" type="ORF">I4F81_010064</name>
</gene>
<dbReference type="Proteomes" id="UP000798662">
    <property type="component" value="Chromosome 3"/>
</dbReference>
<reference evidence="1" key="1">
    <citation type="submission" date="2019-11" db="EMBL/GenBank/DDBJ databases">
        <title>Nori genome reveals adaptations in red seaweeds to the harsh intertidal environment.</title>
        <authorList>
            <person name="Wang D."/>
            <person name="Mao Y."/>
        </authorList>
    </citation>
    <scope>NUCLEOTIDE SEQUENCE</scope>
    <source>
        <tissue evidence="1">Gametophyte</tissue>
    </source>
</reference>
<proteinExistence type="predicted"/>
<organism evidence="1 2">
    <name type="scientific">Pyropia yezoensis</name>
    <name type="common">Susabi-nori</name>
    <name type="synonym">Porphyra yezoensis</name>
    <dbReference type="NCBI Taxonomy" id="2788"/>
    <lineage>
        <taxon>Eukaryota</taxon>
        <taxon>Rhodophyta</taxon>
        <taxon>Bangiophyceae</taxon>
        <taxon>Bangiales</taxon>
        <taxon>Bangiaceae</taxon>
        <taxon>Pyropia</taxon>
    </lineage>
</organism>
<protein>
    <submittedName>
        <fullName evidence="1">Uncharacterized protein</fullName>
    </submittedName>
</protein>
<evidence type="ECO:0000313" key="1">
    <source>
        <dbReference type="EMBL" id="KAK1867558.1"/>
    </source>
</evidence>
<evidence type="ECO:0000313" key="2">
    <source>
        <dbReference type="Proteomes" id="UP000798662"/>
    </source>
</evidence>
<comment type="caution">
    <text evidence="1">The sequence shown here is derived from an EMBL/GenBank/DDBJ whole genome shotgun (WGS) entry which is preliminary data.</text>
</comment>
<accession>A0ACC3CCL8</accession>
<name>A0ACC3CCL8_PYRYE</name>
<sequence>MLAYAAGRVGVDRRLPAGSAVALHAMAHLAGLYSRLGWVTISGVFDEEHIPHVRMVHWGGDPTAGTPNLLAPPPPPPPPSPMTEGDPTPAANPAPGPGPVIASSSHVCLAVADVEASCAYFGLWGFVEDRRFLTGGRRAMWLRAAWPALGGEVLELVLMGDLVAQVAVVRHGGVEMELLRRQAVLPPGKAPAPDW</sequence>